<evidence type="ECO:0000313" key="1">
    <source>
        <dbReference type="EMBL" id="KAF2669422.1"/>
    </source>
</evidence>
<keyword evidence="2" id="KW-1185">Reference proteome</keyword>
<name>A0A6A6UB75_9PEZI</name>
<accession>A0A6A6UB75</accession>
<proteinExistence type="predicted"/>
<dbReference type="EMBL" id="MU004235">
    <property type="protein sequence ID" value="KAF2669422.1"/>
    <property type="molecule type" value="Genomic_DNA"/>
</dbReference>
<organism evidence="1 2">
    <name type="scientific">Microthyrium microscopicum</name>
    <dbReference type="NCBI Taxonomy" id="703497"/>
    <lineage>
        <taxon>Eukaryota</taxon>
        <taxon>Fungi</taxon>
        <taxon>Dikarya</taxon>
        <taxon>Ascomycota</taxon>
        <taxon>Pezizomycotina</taxon>
        <taxon>Dothideomycetes</taxon>
        <taxon>Dothideomycetes incertae sedis</taxon>
        <taxon>Microthyriales</taxon>
        <taxon>Microthyriaceae</taxon>
        <taxon>Microthyrium</taxon>
    </lineage>
</organism>
<dbReference type="Proteomes" id="UP000799302">
    <property type="component" value="Unassembled WGS sequence"/>
</dbReference>
<sequence length="163" mass="18271">MEATRPESLSRQQRAWSLEAATQTSAYVRRFWRLISYRSCRVGADNKQSRLSFGVGSLPYFRSLPSLSFPCPVSSLALASCFCLYSPTLDAHPQHYNPLSQDSLGAHKHFPALSSIFRVTLFLCNVALPQPDLPLTISWYQIPSSALRFPGILQPNQNSHTNL</sequence>
<protein>
    <submittedName>
        <fullName evidence="1">Uncharacterized protein</fullName>
    </submittedName>
</protein>
<reference evidence="1" key="1">
    <citation type="journal article" date="2020" name="Stud. Mycol.">
        <title>101 Dothideomycetes genomes: a test case for predicting lifestyles and emergence of pathogens.</title>
        <authorList>
            <person name="Haridas S."/>
            <person name="Albert R."/>
            <person name="Binder M."/>
            <person name="Bloem J."/>
            <person name="Labutti K."/>
            <person name="Salamov A."/>
            <person name="Andreopoulos B."/>
            <person name="Baker S."/>
            <person name="Barry K."/>
            <person name="Bills G."/>
            <person name="Bluhm B."/>
            <person name="Cannon C."/>
            <person name="Castanera R."/>
            <person name="Culley D."/>
            <person name="Daum C."/>
            <person name="Ezra D."/>
            <person name="Gonzalez J."/>
            <person name="Henrissat B."/>
            <person name="Kuo A."/>
            <person name="Liang C."/>
            <person name="Lipzen A."/>
            <person name="Lutzoni F."/>
            <person name="Magnuson J."/>
            <person name="Mondo S."/>
            <person name="Nolan M."/>
            <person name="Ohm R."/>
            <person name="Pangilinan J."/>
            <person name="Park H.-J."/>
            <person name="Ramirez L."/>
            <person name="Alfaro M."/>
            <person name="Sun H."/>
            <person name="Tritt A."/>
            <person name="Yoshinaga Y."/>
            <person name="Zwiers L.-H."/>
            <person name="Turgeon B."/>
            <person name="Goodwin S."/>
            <person name="Spatafora J."/>
            <person name="Crous P."/>
            <person name="Grigoriev I."/>
        </authorList>
    </citation>
    <scope>NUCLEOTIDE SEQUENCE</scope>
    <source>
        <strain evidence="1">CBS 115976</strain>
    </source>
</reference>
<gene>
    <name evidence="1" type="ORF">BT63DRAFT_260892</name>
</gene>
<dbReference type="AlphaFoldDB" id="A0A6A6UB75"/>
<evidence type="ECO:0000313" key="2">
    <source>
        <dbReference type="Proteomes" id="UP000799302"/>
    </source>
</evidence>